<gene>
    <name evidence="5" type="primary">ppm1</name>
    <name evidence="5" type="ORF">DK880_00592</name>
</gene>
<evidence type="ECO:0000313" key="5">
    <source>
        <dbReference type="EMBL" id="AWN81908.1"/>
    </source>
</evidence>
<dbReference type="EC" id="2.4.1.-" evidence="5"/>
<proteinExistence type="inferred from homology"/>
<evidence type="ECO:0000256" key="3">
    <source>
        <dbReference type="ARBA" id="ARBA00022679"/>
    </source>
</evidence>
<dbReference type="PANTHER" id="PTHR43398:SF1">
    <property type="entry name" value="DOLICHOL-PHOSPHATE MANNOSYLTRANSFERASE SUBUNIT 1"/>
    <property type="match status" value="1"/>
</dbReference>
<dbReference type="GO" id="GO:0016020">
    <property type="term" value="C:membrane"/>
    <property type="evidence" value="ECO:0007669"/>
    <property type="project" value="GOC"/>
</dbReference>
<dbReference type="AlphaFoldDB" id="A0A2Z3L8H3"/>
<evidence type="ECO:0000313" key="6">
    <source>
        <dbReference type="Proteomes" id="UP000245872"/>
    </source>
</evidence>
<dbReference type="PANTHER" id="PTHR43398">
    <property type="entry name" value="DOLICHOL-PHOSPHATE MANNOSYLTRANSFERASE SUBUNIT 1"/>
    <property type="match status" value="1"/>
</dbReference>
<keyword evidence="3 5" id="KW-0808">Transferase</keyword>
<evidence type="ECO:0000259" key="4">
    <source>
        <dbReference type="Pfam" id="PF00535"/>
    </source>
</evidence>
<dbReference type="Proteomes" id="UP000245872">
    <property type="component" value="Chromosome"/>
</dbReference>
<feature type="domain" description="Glycosyltransferase 2-like" evidence="4">
    <location>
        <begin position="9"/>
        <end position="175"/>
    </location>
</feature>
<keyword evidence="6" id="KW-1185">Reference proteome</keyword>
<dbReference type="Pfam" id="PF00535">
    <property type="entry name" value="Glycos_transf_2"/>
    <property type="match status" value="1"/>
</dbReference>
<dbReference type="Gene3D" id="3.90.550.10">
    <property type="entry name" value="Spore Coat Polysaccharide Biosynthesis Protein SpsA, Chain A"/>
    <property type="match status" value="1"/>
</dbReference>
<accession>A0A2Z3L8H3</accession>
<evidence type="ECO:0000256" key="1">
    <source>
        <dbReference type="ARBA" id="ARBA00006739"/>
    </source>
</evidence>
<sequence>MPVYFHAIVVLPTYNERENIEELLTAIFDLNSGIHVLVVDDNSPDGTAEVVVKLQQYHANALHLLNRSKKEGLGQAYLAGFSFALAAGYAYICSMDADWSHAPADLCKLLNLCAHEPIDMVIGSRYIAGGRIVNWPHSRICLSYVANWIARVITGIAVKDTTAGFVCYRRELLAAILLVPIVSVGYSFQVEMKFLAHQKQANIVEWPITFTNRVKGQSKMNRTIAWQSFLHLLQMKWNSWVGKMKPFQ</sequence>
<dbReference type="CDD" id="cd06442">
    <property type="entry name" value="DPM1_like"/>
    <property type="match status" value="1"/>
</dbReference>
<dbReference type="RefSeq" id="WP_109997319.1">
    <property type="nucleotide sequence ID" value="NZ_CP029619.1"/>
</dbReference>
<evidence type="ECO:0000256" key="2">
    <source>
        <dbReference type="ARBA" id="ARBA00022676"/>
    </source>
</evidence>
<dbReference type="OrthoDB" id="9810303at2"/>
<dbReference type="EMBL" id="CP029619">
    <property type="protein sequence ID" value="AWN81908.1"/>
    <property type="molecule type" value="Genomic_DNA"/>
</dbReference>
<dbReference type="InterPro" id="IPR029044">
    <property type="entry name" value="Nucleotide-diphossugar_trans"/>
</dbReference>
<reference evidence="5 6" key="1">
    <citation type="submission" date="2018-05" db="EMBL/GenBank/DDBJ databases">
        <title>Candidatus Cardinium hertigii Genome Assembly.</title>
        <authorList>
            <person name="Showmaker K.C."/>
            <person name="Walden K.O."/>
            <person name="Fields C.J."/>
            <person name="Lambert K.N."/>
            <person name="Hudson M.E."/>
        </authorList>
    </citation>
    <scope>NUCLEOTIDE SEQUENCE [LARGE SCALE GENOMIC DNA]</scope>
    <source>
        <strain evidence="6">cHgTN10</strain>
    </source>
</reference>
<dbReference type="SUPFAM" id="SSF53448">
    <property type="entry name" value="Nucleotide-diphospho-sugar transferases"/>
    <property type="match status" value="1"/>
</dbReference>
<dbReference type="GO" id="GO:0004582">
    <property type="term" value="F:dolichyl-phosphate beta-D-mannosyltransferase activity"/>
    <property type="evidence" value="ECO:0007669"/>
    <property type="project" value="InterPro"/>
</dbReference>
<comment type="similarity">
    <text evidence="1">Belongs to the glycosyltransferase 2 family.</text>
</comment>
<dbReference type="InterPro" id="IPR039528">
    <property type="entry name" value="DPM1-like"/>
</dbReference>
<dbReference type="KEGG" id="cher:DK880_00592"/>
<dbReference type="FunFam" id="3.90.550.10:FF:000122">
    <property type="entry name" value="Dolichol-phosphate mannosyltransferase subunit 1"/>
    <property type="match status" value="1"/>
</dbReference>
<name>A0A2Z3L8H3_9BACT</name>
<keyword evidence="2 5" id="KW-0328">Glycosyltransferase</keyword>
<dbReference type="GO" id="GO:0009247">
    <property type="term" value="P:glycolipid biosynthetic process"/>
    <property type="evidence" value="ECO:0007669"/>
    <property type="project" value="TreeGrafter"/>
</dbReference>
<organism evidence="5 6">
    <name type="scientific">Candidatus Cardinium hertigii</name>
    <dbReference type="NCBI Taxonomy" id="247481"/>
    <lineage>
        <taxon>Bacteria</taxon>
        <taxon>Pseudomonadati</taxon>
        <taxon>Bacteroidota</taxon>
        <taxon>Cytophagia</taxon>
        <taxon>Cytophagales</taxon>
        <taxon>Amoebophilaceae</taxon>
        <taxon>Candidatus Cardinium</taxon>
    </lineage>
</organism>
<dbReference type="InterPro" id="IPR001173">
    <property type="entry name" value="Glyco_trans_2-like"/>
</dbReference>
<protein>
    <submittedName>
        <fullName evidence="5">Polyprenol monophosphomannose synthase</fullName>
        <ecNumber evidence="5">2.4.1.-</ecNumber>
    </submittedName>
</protein>